<accession>E4XRR5</accession>
<dbReference type="AlphaFoldDB" id="E4XRR5"/>
<proteinExistence type="predicted"/>
<reference evidence="1" key="1">
    <citation type="journal article" date="2010" name="Science">
        <title>Plasticity of animal genome architecture unmasked by rapid evolution of a pelagic tunicate.</title>
        <authorList>
            <person name="Denoeud F."/>
            <person name="Henriet S."/>
            <person name="Mungpakdee S."/>
            <person name="Aury J.M."/>
            <person name="Da Silva C."/>
            <person name="Brinkmann H."/>
            <person name="Mikhaleva J."/>
            <person name="Olsen L.C."/>
            <person name="Jubin C."/>
            <person name="Canestro C."/>
            <person name="Bouquet J.M."/>
            <person name="Danks G."/>
            <person name="Poulain J."/>
            <person name="Campsteijn C."/>
            <person name="Adamski M."/>
            <person name="Cross I."/>
            <person name="Yadetie F."/>
            <person name="Muffato M."/>
            <person name="Louis A."/>
            <person name="Butcher S."/>
            <person name="Tsagkogeorga G."/>
            <person name="Konrad A."/>
            <person name="Singh S."/>
            <person name="Jensen M.F."/>
            <person name="Cong E.H."/>
            <person name="Eikeseth-Otteraa H."/>
            <person name="Noel B."/>
            <person name="Anthouard V."/>
            <person name="Porcel B.M."/>
            <person name="Kachouri-Lafond R."/>
            <person name="Nishino A."/>
            <person name="Ugolini M."/>
            <person name="Chourrout P."/>
            <person name="Nishida H."/>
            <person name="Aasland R."/>
            <person name="Huzurbazar S."/>
            <person name="Westhof E."/>
            <person name="Delsuc F."/>
            <person name="Lehrach H."/>
            <person name="Reinhardt R."/>
            <person name="Weissenbach J."/>
            <person name="Roy S.W."/>
            <person name="Artiguenave F."/>
            <person name="Postlethwait J.H."/>
            <person name="Manak J.R."/>
            <person name="Thompson E.M."/>
            <person name="Jaillon O."/>
            <person name="Du Pasquier L."/>
            <person name="Boudinot P."/>
            <person name="Liberles D.A."/>
            <person name="Volff J.N."/>
            <person name="Philippe H."/>
            <person name="Lenhard B."/>
            <person name="Roest Crollius H."/>
            <person name="Wincker P."/>
            <person name="Chourrout D."/>
        </authorList>
    </citation>
    <scope>NUCLEOTIDE SEQUENCE [LARGE SCALE GENOMIC DNA]</scope>
</reference>
<dbReference type="EMBL" id="FN653123">
    <property type="protein sequence ID" value="CBY19906.1"/>
    <property type="molecule type" value="Genomic_DNA"/>
</dbReference>
<sequence length="269" mass="30079">MKIAATLFALTQATEQDSGFHCWPGNEHAPYCGCQKIIRGPEANMVNATCTLNFPDVANHPFGSAIGIDDLQMLTVASSFPLPSQTDLQTNTYVFTGFEGLSHMNQLDIVYFFRDDRCVDPSSYEWDRFEVNVTTWGEAEVNCVDYYQAHDGPLLGNFNYDIARSHQQYNLPIYGLDNEASGMIDINSHNVMADPDFDVELRNVSAHHGHGSITTDVDNNCVNQFQYMVDAGHGGILEYAQFELCEPDLSAEDYQYTVPSSWTSEILLV</sequence>
<evidence type="ECO:0000313" key="2">
    <source>
        <dbReference type="Proteomes" id="UP000001307"/>
    </source>
</evidence>
<name>E4XRR5_OIKDI</name>
<keyword evidence="2" id="KW-1185">Reference proteome</keyword>
<dbReference type="InParanoid" id="E4XRR5"/>
<protein>
    <submittedName>
        <fullName evidence="1">Uncharacterized protein</fullName>
    </submittedName>
</protein>
<evidence type="ECO:0000313" key="1">
    <source>
        <dbReference type="EMBL" id="CBY19906.1"/>
    </source>
</evidence>
<organism evidence="1">
    <name type="scientific">Oikopleura dioica</name>
    <name type="common">Tunicate</name>
    <dbReference type="NCBI Taxonomy" id="34765"/>
    <lineage>
        <taxon>Eukaryota</taxon>
        <taxon>Metazoa</taxon>
        <taxon>Chordata</taxon>
        <taxon>Tunicata</taxon>
        <taxon>Appendicularia</taxon>
        <taxon>Copelata</taxon>
        <taxon>Oikopleuridae</taxon>
        <taxon>Oikopleura</taxon>
    </lineage>
</organism>
<dbReference type="OrthoDB" id="10283674at2759"/>
<dbReference type="Proteomes" id="UP000001307">
    <property type="component" value="Unassembled WGS sequence"/>
</dbReference>
<gene>
    <name evidence="1" type="ORF">GSOID_T00001854001</name>
</gene>